<evidence type="ECO:0000256" key="2">
    <source>
        <dbReference type="SAM" id="MobiDB-lite"/>
    </source>
</evidence>
<dbReference type="CDD" id="cd00051">
    <property type="entry name" value="EFh"/>
    <property type="match status" value="2"/>
</dbReference>
<dbReference type="InterPro" id="IPR002048">
    <property type="entry name" value="EF_hand_dom"/>
</dbReference>
<name>A0A8J2K788_9HEXA</name>
<dbReference type="FunFam" id="1.10.238.10:FF:000001">
    <property type="entry name" value="Calmodulin 1"/>
    <property type="match status" value="1"/>
</dbReference>
<dbReference type="SMART" id="SM00054">
    <property type="entry name" value="EFh"/>
    <property type="match status" value="3"/>
</dbReference>
<feature type="region of interest" description="Disordered" evidence="2">
    <location>
        <begin position="24"/>
        <end position="61"/>
    </location>
</feature>
<feature type="domain" description="EF-hand" evidence="3">
    <location>
        <begin position="177"/>
        <end position="211"/>
    </location>
</feature>
<dbReference type="InterPro" id="IPR018247">
    <property type="entry name" value="EF_Hand_1_Ca_BS"/>
</dbReference>
<dbReference type="PANTHER" id="PTHR23048:SF0">
    <property type="entry name" value="CALMODULIN LIKE 3"/>
    <property type="match status" value="1"/>
</dbReference>
<gene>
    <name evidence="4" type="ORF">AFUS01_LOCUS19412</name>
</gene>
<feature type="domain" description="EF-hand" evidence="3">
    <location>
        <begin position="141"/>
        <end position="176"/>
    </location>
</feature>
<evidence type="ECO:0000259" key="3">
    <source>
        <dbReference type="PROSITE" id="PS50222"/>
    </source>
</evidence>
<dbReference type="Proteomes" id="UP000708208">
    <property type="component" value="Unassembled WGS sequence"/>
</dbReference>
<keyword evidence="5" id="KW-1185">Reference proteome</keyword>
<protein>
    <recommendedName>
        <fullName evidence="3">EF-hand domain-containing protein</fullName>
    </recommendedName>
</protein>
<evidence type="ECO:0000313" key="4">
    <source>
        <dbReference type="EMBL" id="CAG7730794.1"/>
    </source>
</evidence>
<organism evidence="4 5">
    <name type="scientific">Allacma fusca</name>
    <dbReference type="NCBI Taxonomy" id="39272"/>
    <lineage>
        <taxon>Eukaryota</taxon>
        <taxon>Metazoa</taxon>
        <taxon>Ecdysozoa</taxon>
        <taxon>Arthropoda</taxon>
        <taxon>Hexapoda</taxon>
        <taxon>Collembola</taxon>
        <taxon>Symphypleona</taxon>
        <taxon>Sminthuridae</taxon>
        <taxon>Allacma</taxon>
    </lineage>
</organism>
<sequence length="211" mass="24061">MEEDEVDMQELLLENLPALSEFAIPNKISTPDIKGPSEQRPTRPSKPRISTNEISEGPPQIQLSQKQKHDIKDAFNVFDTDGTGLMNIKELKVALRALGFEPKKPEIKKLINQIDKGHPLNGKLCFTDFLQLILIKMSEKDCMDEILKAFKLFDKEQKGNISYDDLKKVVSELGEDLNDEEILEMITTADLDGDSVIDQNEFYMILKKTMY</sequence>
<comment type="caution">
    <text evidence="4">The sequence shown here is derived from an EMBL/GenBank/DDBJ whole genome shotgun (WGS) entry which is preliminary data.</text>
</comment>
<dbReference type="OrthoDB" id="343296at2759"/>
<dbReference type="Pfam" id="PF13499">
    <property type="entry name" value="EF-hand_7"/>
    <property type="match status" value="2"/>
</dbReference>
<keyword evidence="1" id="KW-0677">Repeat</keyword>
<dbReference type="EMBL" id="CAJVCH010200366">
    <property type="protein sequence ID" value="CAG7730794.1"/>
    <property type="molecule type" value="Genomic_DNA"/>
</dbReference>
<feature type="domain" description="EF-hand" evidence="3">
    <location>
        <begin position="66"/>
        <end position="101"/>
    </location>
</feature>
<dbReference type="PROSITE" id="PS00018">
    <property type="entry name" value="EF_HAND_1"/>
    <property type="match status" value="1"/>
</dbReference>
<dbReference type="PROSITE" id="PS50222">
    <property type="entry name" value="EF_HAND_2"/>
    <property type="match status" value="3"/>
</dbReference>
<accession>A0A8J2K788</accession>
<dbReference type="GO" id="GO:0005509">
    <property type="term" value="F:calcium ion binding"/>
    <property type="evidence" value="ECO:0007669"/>
    <property type="project" value="InterPro"/>
</dbReference>
<reference evidence="4" key="1">
    <citation type="submission" date="2021-06" db="EMBL/GenBank/DDBJ databases">
        <authorList>
            <person name="Hodson N. C."/>
            <person name="Mongue J. A."/>
            <person name="Jaron S. K."/>
        </authorList>
    </citation>
    <scope>NUCLEOTIDE SEQUENCE</scope>
</reference>
<proteinExistence type="predicted"/>
<dbReference type="InterPro" id="IPR050230">
    <property type="entry name" value="CALM/Myosin/TropC-like"/>
</dbReference>
<evidence type="ECO:0000256" key="1">
    <source>
        <dbReference type="ARBA" id="ARBA00022737"/>
    </source>
</evidence>
<dbReference type="PANTHER" id="PTHR23048">
    <property type="entry name" value="MYOSIN LIGHT CHAIN 1, 3"/>
    <property type="match status" value="1"/>
</dbReference>
<dbReference type="AlphaFoldDB" id="A0A8J2K788"/>
<evidence type="ECO:0000313" key="5">
    <source>
        <dbReference type="Proteomes" id="UP000708208"/>
    </source>
</evidence>
<dbReference type="GO" id="GO:0016460">
    <property type="term" value="C:myosin II complex"/>
    <property type="evidence" value="ECO:0007669"/>
    <property type="project" value="TreeGrafter"/>
</dbReference>